<reference evidence="2 3" key="1">
    <citation type="journal article" date="2015" name="Nature">
        <title>rRNA introns, odd ribosomes, and small enigmatic genomes across a large radiation of phyla.</title>
        <authorList>
            <person name="Brown C.T."/>
            <person name="Hug L.A."/>
            <person name="Thomas B.C."/>
            <person name="Sharon I."/>
            <person name="Castelle C.J."/>
            <person name="Singh A."/>
            <person name="Wilkins M.J."/>
            <person name="Williams K.H."/>
            <person name="Banfield J.F."/>
        </authorList>
    </citation>
    <scope>NUCLEOTIDE SEQUENCE [LARGE SCALE GENOMIC DNA]</scope>
</reference>
<evidence type="ECO:0000313" key="3">
    <source>
        <dbReference type="Proteomes" id="UP000034492"/>
    </source>
</evidence>
<evidence type="ECO:0000259" key="1">
    <source>
        <dbReference type="Pfam" id="PF08242"/>
    </source>
</evidence>
<accession>A0A0G0EJP5</accession>
<proteinExistence type="predicted"/>
<dbReference type="InterPro" id="IPR029063">
    <property type="entry name" value="SAM-dependent_MTases_sf"/>
</dbReference>
<dbReference type="SUPFAM" id="SSF53335">
    <property type="entry name" value="S-adenosyl-L-methionine-dependent methyltransferases"/>
    <property type="match status" value="1"/>
</dbReference>
<comment type="caution">
    <text evidence="2">The sequence shown here is derived from an EMBL/GenBank/DDBJ whole genome shotgun (WGS) entry which is preliminary data.</text>
</comment>
<organism evidence="2 3">
    <name type="scientific">Candidatus Daviesbacteria bacterium GW2011_GWB1_36_5</name>
    <dbReference type="NCBI Taxonomy" id="1618426"/>
    <lineage>
        <taxon>Bacteria</taxon>
        <taxon>Candidatus Daviesiibacteriota</taxon>
    </lineage>
</organism>
<dbReference type="NCBIfam" id="TIGR04371">
    <property type="entry name" value="methyltran_NanM"/>
    <property type="match status" value="1"/>
</dbReference>
<sequence length="237" mass="27576">MSKFWDKLSARHKEMLKNGTQGFRNTVATRYFTDRRNDNEAYIKRIARHVTNIDMDDSMFGNPVTTEINGHIVSQDLINSMFEIEAMDIDFSRIKSVCEVGAGYGRTAYVLLKRFPHLKYTIIDISPALDLAREHLTKEFPNADITFLRVPDKSLGADLYIAISVLTELSEKELADYFEMFATGKYLYFKDWKSKVNPDNGTTFSEDSFPIPSKWKRMFKRDDPITYNFYDAMYKIT</sequence>
<dbReference type="Gene3D" id="3.40.50.150">
    <property type="entry name" value="Vaccinia Virus protein VP39"/>
    <property type="match status" value="1"/>
</dbReference>
<gene>
    <name evidence="2" type="ORF">US19_C0051G0015</name>
</gene>
<evidence type="ECO:0000313" key="2">
    <source>
        <dbReference type="EMBL" id="KKQ07258.1"/>
    </source>
</evidence>
<dbReference type="AlphaFoldDB" id="A0A0G0EJP5"/>
<name>A0A0G0EJP5_9BACT</name>
<feature type="domain" description="Methyltransferase type 12" evidence="1">
    <location>
        <begin position="99"/>
        <end position="173"/>
    </location>
</feature>
<dbReference type="InterPro" id="IPR030807">
    <property type="entry name" value="Methyltran_NanM"/>
</dbReference>
<protein>
    <recommendedName>
        <fullName evidence="1">Methyltransferase type 12 domain-containing protein</fullName>
    </recommendedName>
</protein>
<dbReference type="Proteomes" id="UP000034492">
    <property type="component" value="Unassembled WGS sequence"/>
</dbReference>
<dbReference type="Pfam" id="PF08242">
    <property type="entry name" value="Methyltransf_12"/>
    <property type="match status" value="1"/>
</dbReference>
<dbReference type="EMBL" id="LBSA01000051">
    <property type="protein sequence ID" value="KKQ07258.1"/>
    <property type="molecule type" value="Genomic_DNA"/>
</dbReference>
<dbReference type="InterPro" id="IPR013217">
    <property type="entry name" value="Methyltransf_12"/>
</dbReference>